<evidence type="ECO:0000313" key="2">
    <source>
        <dbReference type="Proteomes" id="UP000527355"/>
    </source>
</evidence>
<name>A0A7J7Z5M7_MYOMY</name>
<organism evidence="1 2">
    <name type="scientific">Myotis myotis</name>
    <name type="common">Greater mouse-eared bat</name>
    <name type="synonym">Vespertilio myotis</name>
    <dbReference type="NCBI Taxonomy" id="51298"/>
    <lineage>
        <taxon>Eukaryota</taxon>
        <taxon>Metazoa</taxon>
        <taxon>Chordata</taxon>
        <taxon>Craniata</taxon>
        <taxon>Vertebrata</taxon>
        <taxon>Euteleostomi</taxon>
        <taxon>Mammalia</taxon>
        <taxon>Eutheria</taxon>
        <taxon>Laurasiatheria</taxon>
        <taxon>Chiroptera</taxon>
        <taxon>Yangochiroptera</taxon>
        <taxon>Vespertilionidae</taxon>
        <taxon>Myotis</taxon>
    </lineage>
</organism>
<accession>A0A7J7Z5M7</accession>
<sequence>MEPRKWARTKSLQETYDFKKDQRENMQKQGRYIASVHSEQHGLSSQTSRLQTLALSLLTYHRSSARFLHFLYIFIFIIESYTDAPPFPPLTPSSLPPPSIPHPRPSPHYCRCPWAMHVRIKVLCLISSHPDAPPPLIFSMPQLFHSKMRQ</sequence>
<evidence type="ECO:0000313" key="1">
    <source>
        <dbReference type="EMBL" id="KAF6369000.1"/>
    </source>
</evidence>
<dbReference type="Proteomes" id="UP000527355">
    <property type="component" value="Unassembled WGS sequence"/>
</dbReference>
<keyword evidence="2" id="KW-1185">Reference proteome</keyword>
<proteinExistence type="predicted"/>
<comment type="caution">
    <text evidence="1">The sequence shown here is derived from an EMBL/GenBank/DDBJ whole genome shotgun (WGS) entry which is preliminary data.</text>
</comment>
<dbReference type="EMBL" id="JABWUV010000003">
    <property type="protein sequence ID" value="KAF6369000.1"/>
    <property type="molecule type" value="Genomic_DNA"/>
</dbReference>
<protein>
    <submittedName>
        <fullName evidence="1">Uncharacterized protein</fullName>
    </submittedName>
</protein>
<gene>
    <name evidence="1" type="ORF">mMyoMyo1_010407</name>
</gene>
<dbReference type="AlphaFoldDB" id="A0A7J7Z5M7"/>
<reference evidence="1 2" key="1">
    <citation type="journal article" date="2020" name="Nature">
        <title>Six reference-quality genomes reveal evolution of bat adaptations.</title>
        <authorList>
            <person name="Jebb D."/>
            <person name="Huang Z."/>
            <person name="Pippel M."/>
            <person name="Hughes G.M."/>
            <person name="Lavrichenko K."/>
            <person name="Devanna P."/>
            <person name="Winkler S."/>
            <person name="Jermiin L.S."/>
            <person name="Skirmuntt E.C."/>
            <person name="Katzourakis A."/>
            <person name="Burkitt-Gray L."/>
            <person name="Ray D.A."/>
            <person name="Sullivan K.A.M."/>
            <person name="Roscito J.G."/>
            <person name="Kirilenko B.M."/>
            <person name="Davalos L.M."/>
            <person name="Corthals A.P."/>
            <person name="Power M.L."/>
            <person name="Jones G."/>
            <person name="Ransome R.D."/>
            <person name="Dechmann D.K.N."/>
            <person name="Locatelli A.G."/>
            <person name="Puechmaille S.J."/>
            <person name="Fedrigo O."/>
            <person name="Jarvis E.D."/>
            <person name="Hiller M."/>
            <person name="Vernes S.C."/>
            <person name="Myers E.W."/>
            <person name="Teeling E.C."/>
        </authorList>
    </citation>
    <scope>NUCLEOTIDE SEQUENCE [LARGE SCALE GENOMIC DNA]</scope>
    <source>
        <strain evidence="1">MMyoMyo1</strain>
        <tissue evidence="1">Flight muscle</tissue>
    </source>
</reference>